<evidence type="ECO:0000256" key="3">
    <source>
        <dbReference type="ARBA" id="ARBA00022448"/>
    </source>
</evidence>
<feature type="region of interest" description="Disordered" evidence="10">
    <location>
        <begin position="56"/>
        <end position="130"/>
    </location>
</feature>
<evidence type="ECO:0000256" key="6">
    <source>
        <dbReference type="ARBA" id="ARBA00022692"/>
    </source>
</evidence>
<feature type="compositionally biased region" description="Pro residues" evidence="10">
    <location>
        <begin position="56"/>
        <end position="70"/>
    </location>
</feature>
<evidence type="ECO:0000256" key="9">
    <source>
        <dbReference type="ARBA" id="ARBA00023136"/>
    </source>
</evidence>
<evidence type="ECO:0000256" key="5">
    <source>
        <dbReference type="ARBA" id="ARBA00022519"/>
    </source>
</evidence>
<keyword evidence="6 11" id="KW-0812">Transmembrane</keyword>
<dbReference type="PROSITE" id="PS52015">
    <property type="entry name" value="TONB_CTD"/>
    <property type="match status" value="1"/>
</dbReference>
<dbReference type="Pfam" id="PF03544">
    <property type="entry name" value="TonB_C"/>
    <property type="match status" value="1"/>
</dbReference>
<dbReference type="GO" id="GO:0055085">
    <property type="term" value="P:transmembrane transport"/>
    <property type="evidence" value="ECO:0007669"/>
    <property type="project" value="InterPro"/>
</dbReference>
<evidence type="ECO:0000313" key="14">
    <source>
        <dbReference type="Proteomes" id="UP000198157"/>
    </source>
</evidence>
<reference evidence="13 14" key="1">
    <citation type="submission" date="2017-06" db="EMBL/GenBank/DDBJ databases">
        <authorList>
            <person name="Kim H.J."/>
            <person name="Triplett B.A."/>
        </authorList>
    </citation>
    <scope>NUCLEOTIDE SEQUENCE [LARGE SCALE GENOMIC DNA]</scope>
    <source>
        <strain evidence="13 14">13146</strain>
    </source>
</reference>
<dbReference type="GO" id="GO:0005886">
    <property type="term" value="C:plasma membrane"/>
    <property type="evidence" value="ECO:0007669"/>
    <property type="project" value="UniProtKB-SubCell"/>
</dbReference>
<evidence type="ECO:0000313" key="13">
    <source>
        <dbReference type="EMBL" id="OWQ55945.1"/>
    </source>
</evidence>
<dbReference type="InterPro" id="IPR037682">
    <property type="entry name" value="TonB_C"/>
</dbReference>
<protein>
    <submittedName>
        <fullName evidence="13">TonB-dependent receptor</fullName>
    </submittedName>
</protein>
<evidence type="ECO:0000256" key="2">
    <source>
        <dbReference type="ARBA" id="ARBA00006555"/>
    </source>
</evidence>
<evidence type="ECO:0000256" key="8">
    <source>
        <dbReference type="ARBA" id="ARBA00022989"/>
    </source>
</evidence>
<feature type="domain" description="TonB C-terminal" evidence="12">
    <location>
        <begin position="149"/>
        <end position="242"/>
    </location>
</feature>
<dbReference type="InterPro" id="IPR006260">
    <property type="entry name" value="TonB/TolA_C"/>
</dbReference>
<name>A0A246HQA5_STEMA</name>
<dbReference type="OrthoDB" id="8703302at2"/>
<comment type="similarity">
    <text evidence="2">Belongs to the TonB family.</text>
</comment>
<keyword evidence="13" id="KW-0675">Receptor</keyword>
<feature type="compositionally biased region" description="Basic and acidic residues" evidence="10">
    <location>
        <begin position="98"/>
        <end position="115"/>
    </location>
</feature>
<keyword evidence="7" id="KW-0653">Protein transport</keyword>
<dbReference type="EMBL" id="NIVS01000009">
    <property type="protein sequence ID" value="OWQ55945.1"/>
    <property type="molecule type" value="Genomic_DNA"/>
</dbReference>
<dbReference type="GO" id="GO:0015031">
    <property type="term" value="P:protein transport"/>
    <property type="evidence" value="ECO:0007669"/>
    <property type="project" value="UniProtKB-KW"/>
</dbReference>
<dbReference type="PANTHER" id="PTHR33446:SF13">
    <property type="entry name" value="TONB PROTEIN"/>
    <property type="match status" value="1"/>
</dbReference>
<accession>A0A246HQA5</accession>
<evidence type="ECO:0000256" key="1">
    <source>
        <dbReference type="ARBA" id="ARBA00004383"/>
    </source>
</evidence>
<keyword evidence="5" id="KW-0997">Cell inner membrane</keyword>
<keyword evidence="8 11" id="KW-1133">Transmembrane helix</keyword>
<keyword evidence="3" id="KW-0813">Transport</keyword>
<evidence type="ECO:0000256" key="10">
    <source>
        <dbReference type="SAM" id="MobiDB-lite"/>
    </source>
</evidence>
<sequence>MSRDTAAPLRWLGSLALVLAVHGALIGAALWWQQRAPVRISDTPVEAVMVELAPVPEAPSAPPKDIPPGPLQQEQHRPEPTPVPKIDLPPDDTPDAQDVLRRQTPREDDPTDQHNVDQTLAPPDVSARPSERYAATQTVAGRQGSAAVTWQGLLLGHLEQYRRYPRQAERLRQQGVAYVRFSVDRQGNASNIRLGQSSGHPLLDEETLATVRRGSPLPPPPAEVTGDPVEVMVPVTFFLRRR</sequence>
<gene>
    <name evidence="13" type="ORF">CEE60_03845</name>
</gene>
<evidence type="ECO:0000256" key="11">
    <source>
        <dbReference type="SAM" id="Phobius"/>
    </source>
</evidence>
<dbReference type="PANTHER" id="PTHR33446">
    <property type="entry name" value="PROTEIN TONB-RELATED"/>
    <property type="match status" value="1"/>
</dbReference>
<evidence type="ECO:0000256" key="4">
    <source>
        <dbReference type="ARBA" id="ARBA00022475"/>
    </source>
</evidence>
<dbReference type="SUPFAM" id="SSF74653">
    <property type="entry name" value="TolA/TonB C-terminal domain"/>
    <property type="match status" value="1"/>
</dbReference>
<dbReference type="Gene3D" id="3.30.1150.10">
    <property type="match status" value="1"/>
</dbReference>
<comment type="subcellular location">
    <subcellularLocation>
        <location evidence="1">Cell inner membrane</location>
        <topology evidence="1">Single-pass membrane protein</topology>
        <orientation evidence="1">Periplasmic side</orientation>
    </subcellularLocation>
</comment>
<dbReference type="AlphaFoldDB" id="A0A246HQA5"/>
<keyword evidence="9 11" id="KW-0472">Membrane</keyword>
<organism evidence="13 14">
    <name type="scientific">Stenotrophomonas maltophilia</name>
    <name type="common">Pseudomonas maltophilia</name>
    <name type="synonym">Xanthomonas maltophilia</name>
    <dbReference type="NCBI Taxonomy" id="40324"/>
    <lineage>
        <taxon>Bacteria</taxon>
        <taxon>Pseudomonadati</taxon>
        <taxon>Pseudomonadota</taxon>
        <taxon>Gammaproteobacteria</taxon>
        <taxon>Lysobacterales</taxon>
        <taxon>Lysobacteraceae</taxon>
        <taxon>Stenotrophomonas</taxon>
        <taxon>Stenotrophomonas maltophilia group</taxon>
    </lineage>
</organism>
<feature type="transmembrane region" description="Helical" evidence="11">
    <location>
        <begin position="12"/>
        <end position="32"/>
    </location>
</feature>
<dbReference type="NCBIfam" id="TIGR01352">
    <property type="entry name" value="tonB_Cterm"/>
    <property type="match status" value="1"/>
</dbReference>
<keyword evidence="4" id="KW-1003">Cell membrane</keyword>
<evidence type="ECO:0000256" key="7">
    <source>
        <dbReference type="ARBA" id="ARBA00022927"/>
    </source>
</evidence>
<dbReference type="InterPro" id="IPR051045">
    <property type="entry name" value="TonB-dependent_transducer"/>
</dbReference>
<dbReference type="Proteomes" id="UP000198157">
    <property type="component" value="Unassembled WGS sequence"/>
</dbReference>
<comment type="caution">
    <text evidence="13">The sequence shown here is derived from an EMBL/GenBank/DDBJ whole genome shotgun (WGS) entry which is preliminary data.</text>
</comment>
<proteinExistence type="inferred from homology"/>
<evidence type="ECO:0000259" key="12">
    <source>
        <dbReference type="PROSITE" id="PS52015"/>
    </source>
</evidence>